<accession>B3RT53</accession>
<dbReference type="AlphaFoldDB" id="B3RT53"/>
<dbReference type="KEGG" id="tad:TRIADDRAFT_54842"/>
<name>B3RT53_TRIAD</name>
<reference evidence="1 2" key="1">
    <citation type="journal article" date="2008" name="Nature">
        <title>The Trichoplax genome and the nature of placozoans.</title>
        <authorList>
            <person name="Srivastava M."/>
            <person name="Begovic E."/>
            <person name="Chapman J."/>
            <person name="Putnam N.H."/>
            <person name="Hellsten U."/>
            <person name="Kawashima T."/>
            <person name="Kuo A."/>
            <person name="Mitros T."/>
            <person name="Salamov A."/>
            <person name="Carpenter M.L."/>
            <person name="Signorovitch A.Y."/>
            <person name="Moreno M.A."/>
            <person name="Kamm K."/>
            <person name="Grimwood J."/>
            <person name="Schmutz J."/>
            <person name="Shapiro H."/>
            <person name="Grigoriev I.V."/>
            <person name="Buss L.W."/>
            <person name="Schierwater B."/>
            <person name="Dellaporta S.L."/>
            <person name="Rokhsar D.S."/>
        </authorList>
    </citation>
    <scope>NUCLEOTIDE SEQUENCE [LARGE SCALE GENOMIC DNA]</scope>
    <source>
        <strain evidence="1 2">Grell-BS-1999</strain>
    </source>
</reference>
<evidence type="ECO:0000313" key="1">
    <source>
        <dbReference type="EMBL" id="EDV26637.1"/>
    </source>
</evidence>
<dbReference type="Pfam" id="PF00023">
    <property type="entry name" value="Ank"/>
    <property type="match status" value="1"/>
</dbReference>
<evidence type="ECO:0000313" key="2">
    <source>
        <dbReference type="Proteomes" id="UP000009022"/>
    </source>
</evidence>
<dbReference type="SUPFAM" id="SSF48403">
    <property type="entry name" value="Ankyrin repeat"/>
    <property type="match status" value="1"/>
</dbReference>
<proteinExistence type="predicted"/>
<keyword evidence="2" id="KW-1185">Reference proteome</keyword>
<dbReference type="RefSeq" id="XP_002110633.1">
    <property type="nucleotide sequence ID" value="XM_002110597.1"/>
</dbReference>
<protein>
    <submittedName>
        <fullName evidence="1">Uncharacterized protein</fullName>
    </submittedName>
</protein>
<dbReference type="InParanoid" id="B3RT53"/>
<gene>
    <name evidence="1" type="ORF">TRIADDRAFT_54842</name>
</gene>
<organism evidence="1 2">
    <name type="scientific">Trichoplax adhaerens</name>
    <name type="common">Trichoplax reptans</name>
    <dbReference type="NCBI Taxonomy" id="10228"/>
    <lineage>
        <taxon>Eukaryota</taxon>
        <taxon>Metazoa</taxon>
        <taxon>Placozoa</taxon>
        <taxon>Uniplacotomia</taxon>
        <taxon>Trichoplacea</taxon>
        <taxon>Trichoplacidae</taxon>
        <taxon>Trichoplax</taxon>
    </lineage>
</organism>
<dbReference type="GeneID" id="6752373"/>
<dbReference type="InterPro" id="IPR002110">
    <property type="entry name" value="Ankyrin_rpt"/>
</dbReference>
<dbReference type="Proteomes" id="UP000009022">
    <property type="component" value="Unassembled WGS sequence"/>
</dbReference>
<dbReference type="Gene3D" id="1.25.40.20">
    <property type="entry name" value="Ankyrin repeat-containing domain"/>
    <property type="match status" value="1"/>
</dbReference>
<dbReference type="PhylomeDB" id="B3RT53"/>
<dbReference type="HOGENOM" id="CLU_1477010_0_0_1"/>
<dbReference type="OrthoDB" id="194358at2759"/>
<dbReference type="CTD" id="6752373"/>
<sequence>MTTRQVLFISVTRVLVKSTHESCAVDMTISAGVIYQSLLLGNTANHSKDANNTFHQLMTVYQSERSEFLRVIKEQSIDVNKEMSPYGLSIFQWLCTKHDVIAIQYLIRECQGQVTAKTALGDTCLMLACAAYATNLTRKYRTVELLIMEGCDVNAKNWTNVTALNIATRMKDGKLWKILFKNG</sequence>
<dbReference type="InterPro" id="IPR036770">
    <property type="entry name" value="Ankyrin_rpt-contain_sf"/>
</dbReference>
<dbReference type="EMBL" id="DS985243">
    <property type="protein sequence ID" value="EDV26637.1"/>
    <property type="molecule type" value="Genomic_DNA"/>
</dbReference>